<keyword evidence="3" id="KW-1185">Reference proteome</keyword>
<dbReference type="PANTHER" id="PTHR36234">
    <property type="entry name" value="LYSYL ENDOPEPTIDASE"/>
    <property type="match status" value="1"/>
</dbReference>
<gene>
    <name evidence="2" type="ORF">Hgul01_03295</name>
</gene>
<reference evidence="2 3" key="1">
    <citation type="submission" date="2024-02" db="EMBL/GenBank/DDBJ databases">
        <title>Herpetosiphon gulosus NBRC 112829.</title>
        <authorList>
            <person name="Ichikawa N."/>
            <person name="Katano-Makiyama Y."/>
            <person name="Hidaka K."/>
        </authorList>
    </citation>
    <scope>NUCLEOTIDE SEQUENCE [LARGE SCALE GENOMIC DNA]</scope>
    <source>
        <strain evidence="2 3">NBRC 112829</strain>
    </source>
</reference>
<dbReference type="Gene3D" id="2.60.120.260">
    <property type="entry name" value="Galactose-binding domain-like"/>
    <property type="match status" value="1"/>
</dbReference>
<dbReference type="InterPro" id="IPR043504">
    <property type="entry name" value="Peptidase_S1_PA_chymotrypsin"/>
</dbReference>
<dbReference type="SUPFAM" id="SSF50494">
    <property type="entry name" value="Trypsin-like serine proteases"/>
    <property type="match status" value="1"/>
</dbReference>
<evidence type="ECO:0000313" key="3">
    <source>
        <dbReference type="Proteomes" id="UP001428290"/>
    </source>
</evidence>
<dbReference type="InterPro" id="IPR036116">
    <property type="entry name" value="FN3_sf"/>
</dbReference>
<dbReference type="RefSeq" id="WP_345723101.1">
    <property type="nucleotide sequence ID" value="NZ_BAABRU010000011.1"/>
</dbReference>
<dbReference type="InterPro" id="IPR013783">
    <property type="entry name" value="Ig-like_fold"/>
</dbReference>
<feature type="domain" description="Fibronectin type-III" evidence="1">
    <location>
        <begin position="568"/>
        <end position="662"/>
    </location>
</feature>
<dbReference type="NCBIfam" id="NF038128">
    <property type="entry name" value="choice_anch_J"/>
    <property type="match status" value="1"/>
</dbReference>
<proteinExistence type="predicted"/>
<dbReference type="Gene3D" id="2.40.10.10">
    <property type="entry name" value="Trypsin-like serine proteases"/>
    <property type="match status" value="2"/>
</dbReference>
<sequence>MVRSRWVFALLAITVLLSVIGAKVPFTAAQNQASTSDRPLGLAQGLKDLNTVAQIAVPELDLAKERADAAKRPSNLPTRFAKDYQTTLDIKQVASIEIVGNRTVARLRIDAPKALSINVGFTSYNLPKSGQLFLYSPDYRSILGPYSAADNEEHGQLWTPIVAGDQMIIEYSADSGEFALADLTLSAINRGFSGFGIPRDLLVDKSGSCNVDVVCPEGDDWRAEINSVAAYTRNGLDMCSGALINTTANDQKPYFLTANHCGITAENAATVVTYWNYESTLCRTIGSAENGTPLPKPNTTMTGAILLANYAASDFALIELDDEVPTEYAPFWSGWNAQSGDFPSVVAIHHPGVEEKRISFEDQATQTTDYLGTTVPGGGTHIRVVDWDLGTTEGGSSGSPLYDPNHRIVGQLHGGYAACGNELSDWYGRVSVSWNGGGTSTSRLKDWLDPTNSGALVLDGTGGTPAFTLNVNPSSVAVCAPVSAQTTVNLGWISGFSEPVTLSASNLPAGATASFTPNPVISPTLSSQLTIGNLSTAMAGDYSVAIRGDSTTISRTTNLDLSISGGLPSAAPSLTAPANNATNVSETPAFSWSSAAGATNYLLEIASDANFSNLVYTATTELTSLTSAPLSTNTKHYWRVRAANACGVSAFSSTFSFTTEAAPGDCPIGTETVVAFNETFDSDPSWVHGGTGDTWAYGAFGYNGGNGIKATDPASVSDQWITTPAISLTEGLTPTLQFWNSQTIEDRSAGGCYDGALVEVSTDGGSAWNQIPNSALLTDPYNGAITASTNPLNGSQAWCGDPQDWLKSVVDLNAYNGQSVMFRFRLASDDSVGRPDGWKIDNISVKACVAEVVPEGPSLVFLPAITKN</sequence>
<dbReference type="SUPFAM" id="SSF49265">
    <property type="entry name" value="Fibronectin type III"/>
    <property type="match status" value="1"/>
</dbReference>
<dbReference type="EMBL" id="BAABRU010000011">
    <property type="protein sequence ID" value="GAA5529485.1"/>
    <property type="molecule type" value="Genomic_DNA"/>
</dbReference>
<name>A0ABP9X249_9CHLR</name>
<dbReference type="Pfam" id="PF13365">
    <property type="entry name" value="Trypsin_2"/>
    <property type="match status" value="1"/>
</dbReference>
<evidence type="ECO:0000259" key="1">
    <source>
        <dbReference type="PROSITE" id="PS50853"/>
    </source>
</evidence>
<dbReference type="Proteomes" id="UP001428290">
    <property type="component" value="Unassembled WGS sequence"/>
</dbReference>
<dbReference type="Pfam" id="PF20773">
    <property type="entry name" value="InhA-like_MAM"/>
    <property type="match status" value="1"/>
</dbReference>
<dbReference type="InterPro" id="IPR009003">
    <property type="entry name" value="Peptidase_S1_PA"/>
</dbReference>
<organism evidence="2 3">
    <name type="scientific">Herpetosiphon gulosus</name>
    <dbReference type="NCBI Taxonomy" id="1973496"/>
    <lineage>
        <taxon>Bacteria</taxon>
        <taxon>Bacillati</taxon>
        <taxon>Chloroflexota</taxon>
        <taxon>Chloroflexia</taxon>
        <taxon>Herpetosiphonales</taxon>
        <taxon>Herpetosiphonaceae</taxon>
        <taxon>Herpetosiphon</taxon>
    </lineage>
</organism>
<dbReference type="PANTHER" id="PTHR36234:SF5">
    <property type="entry name" value="LYSYL ENDOPEPTIDASE"/>
    <property type="match status" value="1"/>
</dbReference>
<protein>
    <recommendedName>
        <fullName evidence="1">Fibronectin type-III domain-containing protein</fullName>
    </recommendedName>
</protein>
<dbReference type="Gene3D" id="2.60.40.10">
    <property type="entry name" value="Immunoglobulins"/>
    <property type="match status" value="1"/>
</dbReference>
<evidence type="ECO:0000313" key="2">
    <source>
        <dbReference type="EMBL" id="GAA5529485.1"/>
    </source>
</evidence>
<comment type="caution">
    <text evidence="2">The sequence shown here is derived from an EMBL/GenBank/DDBJ whole genome shotgun (WGS) entry which is preliminary data.</text>
</comment>
<dbReference type="PROSITE" id="PS50853">
    <property type="entry name" value="FN3"/>
    <property type="match status" value="1"/>
</dbReference>
<dbReference type="InterPro" id="IPR003961">
    <property type="entry name" value="FN3_dom"/>
</dbReference>
<accession>A0ABP9X249</accession>